<evidence type="ECO:0000256" key="11">
    <source>
        <dbReference type="SAM" id="Phobius"/>
    </source>
</evidence>
<evidence type="ECO:0000313" key="14">
    <source>
        <dbReference type="EMBL" id="MDI1230926.1"/>
    </source>
</evidence>
<dbReference type="EMBL" id="JAQSDF010000017">
    <property type="protein sequence ID" value="MDI1230926.1"/>
    <property type="molecule type" value="Genomic_DNA"/>
</dbReference>
<feature type="transmembrane region" description="Helical" evidence="11">
    <location>
        <begin position="96"/>
        <end position="113"/>
    </location>
</feature>
<evidence type="ECO:0000256" key="6">
    <source>
        <dbReference type="ARBA" id="ARBA00022989"/>
    </source>
</evidence>
<keyword evidence="3" id="KW-1003">Cell membrane</keyword>
<evidence type="ECO:0000256" key="9">
    <source>
        <dbReference type="PROSITE-ProRule" id="PRU00703"/>
    </source>
</evidence>
<dbReference type="Gene3D" id="3.10.580.10">
    <property type="entry name" value="CBS-domain"/>
    <property type="match status" value="1"/>
</dbReference>
<dbReference type="SMART" id="SM01091">
    <property type="entry name" value="CorC_HlyC"/>
    <property type="match status" value="1"/>
</dbReference>
<keyword evidence="5" id="KW-0677">Repeat</keyword>
<keyword evidence="15" id="KW-1185">Reference proteome</keyword>
<evidence type="ECO:0000256" key="8">
    <source>
        <dbReference type="ARBA" id="ARBA00023136"/>
    </source>
</evidence>
<feature type="transmembrane region" description="Helical" evidence="11">
    <location>
        <begin position="125"/>
        <end position="148"/>
    </location>
</feature>
<dbReference type="CDD" id="cd04590">
    <property type="entry name" value="CBS_pair_CorC_HlyC_assoc"/>
    <property type="match status" value="1"/>
</dbReference>
<evidence type="ECO:0000256" key="7">
    <source>
        <dbReference type="ARBA" id="ARBA00023122"/>
    </source>
</evidence>
<dbReference type="AlphaFoldDB" id="A0AA43Q702"/>
<dbReference type="SUPFAM" id="SSF56176">
    <property type="entry name" value="FAD-binding/transporter-associated domain-like"/>
    <property type="match status" value="1"/>
</dbReference>
<proteinExistence type="inferred from homology"/>
<evidence type="ECO:0000256" key="5">
    <source>
        <dbReference type="ARBA" id="ARBA00022737"/>
    </source>
</evidence>
<keyword evidence="6 10" id="KW-1133">Transmembrane helix</keyword>
<dbReference type="InterPro" id="IPR005170">
    <property type="entry name" value="Transptr-assoc_dom"/>
</dbReference>
<evidence type="ECO:0000256" key="4">
    <source>
        <dbReference type="ARBA" id="ARBA00022692"/>
    </source>
</evidence>
<dbReference type="PANTHER" id="PTHR22777:SF32">
    <property type="entry name" value="UPF0053 INNER MEMBRANE PROTEIN YFJD"/>
    <property type="match status" value="1"/>
</dbReference>
<dbReference type="SUPFAM" id="SSF54631">
    <property type="entry name" value="CBS-domain pair"/>
    <property type="match status" value="1"/>
</dbReference>
<feature type="transmembrane region" description="Helical" evidence="11">
    <location>
        <begin position="62"/>
        <end position="90"/>
    </location>
</feature>
<comment type="subcellular location">
    <subcellularLocation>
        <location evidence="1">Cell membrane</location>
        <topology evidence="1">Multi-pass membrane protein</topology>
    </subcellularLocation>
</comment>
<keyword evidence="4 10" id="KW-0812">Transmembrane</keyword>
<evidence type="ECO:0000256" key="3">
    <source>
        <dbReference type="ARBA" id="ARBA00022475"/>
    </source>
</evidence>
<dbReference type="InterPro" id="IPR046342">
    <property type="entry name" value="CBS_dom_sf"/>
</dbReference>
<evidence type="ECO:0000259" key="13">
    <source>
        <dbReference type="PROSITE" id="PS51846"/>
    </source>
</evidence>
<dbReference type="InterPro" id="IPR036318">
    <property type="entry name" value="FAD-bd_PCMH-like_sf"/>
</dbReference>
<evidence type="ECO:0000256" key="10">
    <source>
        <dbReference type="PROSITE-ProRule" id="PRU01193"/>
    </source>
</evidence>
<evidence type="ECO:0000256" key="1">
    <source>
        <dbReference type="ARBA" id="ARBA00004651"/>
    </source>
</evidence>
<dbReference type="PROSITE" id="PS51371">
    <property type="entry name" value="CBS"/>
    <property type="match status" value="2"/>
</dbReference>
<feature type="transmembrane region" description="Helical" evidence="11">
    <location>
        <begin position="6"/>
        <end position="30"/>
    </location>
</feature>
<gene>
    <name evidence="14" type="ORF">PSU93_07255</name>
</gene>
<dbReference type="Gene3D" id="3.30.465.10">
    <property type="match status" value="1"/>
</dbReference>
<dbReference type="Proteomes" id="UP001160519">
    <property type="component" value="Unassembled WGS sequence"/>
</dbReference>
<evidence type="ECO:0000256" key="2">
    <source>
        <dbReference type="ARBA" id="ARBA00006337"/>
    </source>
</evidence>
<accession>A0AA43Q702</accession>
<keyword evidence="7 9" id="KW-0129">CBS domain</keyword>
<dbReference type="InterPro" id="IPR000644">
    <property type="entry name" value="CBS_dom"/>
</dbReference>
<organism evidence="14 15">
    <name type="scientific">Candidatus Methylobacter titanis</name>
    <dbReference type="NCBI Taxonomy" id="3053457"/>
    <lineage>
        <taxon>Bacteria</taxon>
        <taxon>Pseudomonadati</taxon>
        <taxon>Pseudomonadota</taxon>
        <taxon>Gammaproteobacteria</taxon>
        <taxon>Methylococcales</taxon>
        <taxon>Methylococcaceae</taxon>
        <taxon>Methylobacter</taxon>
    </lineage>
</organism>
<keyword evidence="8 10" id="KW-0472">Membrane</keyword>
<comment type="caution">
    <text evidence="14">The sequence shown here is derived from an EMBL/GenBank/DDBJ whole genome shotgun (WGS) entry which is preliminary data.</text>
</comment>
<dbReference type="GO" id="GO:0050660">
    <property type="term" value="F:flavin adenine dinucleotide binding"/>
    <property type="evidence" value="ECO:0007669"/>
    <property type="project" value="InterPro"/>
</dbReference>
<sequence>MNDMSLSMLFGILAAMLILSAFFSGSETALMSLNRYRLRHLVKLKHSGAIKATTLLQRPDRLLGLILLGNNFVNIFASSIATVIAIKLYANEESSIAIAAGILTIVMLIFSEVTPKTFAAIKPELLAFPAAWIYTPLLKLFYPIVWFVNLFANQLLRIVGVDAQKKRHDTLNKDELKSIISESESLMPARYQKMLMGILDLESATVEDIMTPRNEIFGIDLEMSIEDIITQIKISPHTRLPVYKTSIDRIIGFIHLRKILILINHDDFDKQTLINCLDKPSFIPESTPVHNQMHRFKHEKIRIGLVVDEYGDVQGLVTLDDLLQEIVGELITDDIAVRVQSDGSYLVDANITIRELNRVNQWSLPTEGPKTLNGLIIEFMETIPETGTSIKLHGYPLEIIKRDENTVKLVKFLPKKTNLYRNTK</sequence>
<protein>
    <submittedName>
        <fullName evidence="14">HlyC/CorC family transporter</fullName>
    </submittedName>
</protein>
<reference evidence="14" key="1">
    <citation type="submission" date="2023-01" db="EMBL/GenBank/DDBJ databases">
        <title>Biogeochemical cycle of methane in antarctic sediments.</title>
        <authorList>
            <person name="Roldan D.M."/>
            <person name="Menes R.J."/>
        </authorList>
    </citation>
    <scope>NUCLEOTIDE SEQUENCE [LARGE SCALE GENOMIC DNA]</scope>
    <source>
        <strain evidence="14">K-2018 MAG008</strain>
    </source>
</reference>
<dbReference type="InterPro" id="IPR002550">
    <property type="entry name" value="CNNM"/>
</dbReference>
<dbReference type="InterPro" id="IPR044751">
    <property type="entry name" value="Ion_transp-like_CBS"/>
</dbReference>
<dbReference type="Pfam" id="PF03471">
    <property type="entry name" value="CorC_HlyC"/>
    <property type="match status" value="1"/>
</dbReference>
<dbReference type="PROSITE" id="PS51846">
    <property type="entry name" value="CNNM"/>
    <property type="match status" value="1"/>
</dbReference>
<dbReference type="GO" id="GO:0005886">
    <property type="term" value="C:plasma membrane"/>
    <property type="evidence" value="ECO:0007669"/>
    <property type="project" value="UniProtKB-SubCell"/>
</dbReference>
<evidence type="ECO:0000313" key="15">
    <source>
        <dbReference type="Proteomes" id="UP001160519"/>
    </source>
</evidence>
<feature type="domain" description="CBS" evidence="12">
    <location>
        <begin position="273"/>
        <end position="335"/>
    </location>
</feature>
<name>A0AA43Q702_9GAMM</name>
<evidence type="ECO:0000259" key="12">
    <source>
        <dbReference type="PROSITE" id="PS51371"/>
    </source>
</evidence>
<dbReference type="Pfam" id="PF00571">
    <property type="entry name" value="CBS"/>
    <property type="match status" value="2"/>
</dbReference>
<dbReference type="InterPro" id="IPR016169">
    <property type="entry name" value="FAD-bd_PCMH_sub2"/>
</dbReference>
<feature type="domain" description="CNNM transmembrane" evidence="13">
    <location>
        <begin position="2"/>
        <end position="194"/>
    </location>
</feature>
<dbReference type="Pfam" id="PF01595">
    <property type="entry name" value="CNNM"/>
    <property type="match status" value="1"/>
</dbReference>
<dbReference type="PANTHER" id="PTHR22777">
    <property type="entry name" value="HEMOLYSIN-RELATED"/>
    <property type="match status" value="1"/>
</dbReference>
<feature type="domain" description="CBS" evidence="12">
    <location>
        <begin position="210"/>
        <end position="270"/>
    </location>
</feature>
<comment type="similarity">
    <text evidence="2">Belongs to the UPF0053 family.</text>
</comment>